<dbReference type="SUPFAM" id="SSF51126">
    <property type="entry name" value="Pectin lyase-like"/>
    <property type="match status" value="1"/>
</dbReference>
<evidence type="ECO:0000313" key="2">
    <source>
        <dbReference type="EMBL" id="MFC4231383.1"/>
    </source>
</evidence>
<comment type="caution">
    <text evidence="2">The sequence shown here is derived from an EMBL/GenBank/DDBJ whole genome shotgun (WGS) entry which is preliminary data.</text>
</comment>
<keyword evidence="3" id="KW-1185">Reference proteome</keyword>
<feature type="signal peptide" evidence="1">
    <location>
        <begin position="1"/>
        <end position="18"/>
    </location>
</feature>
<dbReference type="InterPro" id="IPR011050">
    <property type="entry name" value="Pectin_lyase_fold/virulence"/>
</dbReference>
<gene>
    <name evidence="2" type="ORF">ACFOW1_05745</name>
</gene>
<dbReference type="CDD" id="cd14251">
    <property type="entry name" value="PL-6"/>
    <property type="match status" value="1"/>
</dbReference>
<dbReference type="RefSeq" id="WP_379012815.1">
    <property type="nucleotide sequence ID" value="NZ_JBHSDC010000003.1"/>
</dbReference>
<dbReference type="Gene3D" id="2.160.20.10">
    <property type="entry name" value="Single-stranded right-handed beta-helix, Pectin lyase-like"/>
    <property type="match status" value="1"/>
</dbReference>
<proteinExistence type="predicted"/>
<evidence type="ECO:0000256" key="1">
    <source>
        <dbReference type="SAM" id="SignalP"/>
    </source>
</evidence>
<dbReference type="InterPro" id="IPR039513">
    <property type="entry name" value="PL-6"/>
</dbReference>
<accession>A0ABV8PW59</accession>
<reference evidence="3" key="1">
    <citation type="journal article" date="2019" name="Int. J. Syst. Evol. Microbiol.">
        <title>The Global Catalogue of Microorganisms (GCM) 10K type strain sequencing project: providing services to taxonomists for standard genome sequencing and annotation.</title>
        <authorList>
            <consortium name="The Broad Institute Genomics Platform"/>
            <consortium name="The Broad Institute Genome Sequencing Center for Infectious Disease"/>
            <person name="Wu L."/>
            <person name="Ma J."/>
        </authorList>
    </citation>
    <scope>NUCLEOTIDE SEQUENCE [LARGE SCALE GENOMIC DNA]</scope>
    <source>
        <strain evidence="3">CECT 8010</strain>
    </source>
</reference>
<dbReference type="GO" id="GO:0016829">
    <property type="term" value="F:lyase activity"/>
    <property type="evidence" value="ECO:0007669"/>
    <property type="project" value="UniProtKB-KW"/>
</dbReference>
<name>A0ABV8PW59_9BACT</name>
<dbReference type="InterPro" id="IPR012334">
    <property type="entry name" value="Pectin_lyas_fold"/>
</dbReference>
<dbReference type="Proteomes" id="UP001595906">
    <property type="component" value="Unassembled WGS sequence"/>
</dbReference>
<sequence>MKYFIILLLLPITIITKAAQFTVSSPNELKNVLVKAVAGDVIIWKNGIYKDVVVSFRTTLNGTTNQPIILKAETAGKAVFTGSSQLVVNGNYLQVEGFLFEGTSTLAKGDVLIFATDANHCRITNCAVINYTPTDVMVNNNWVNLQGTYNELDHCYFTGKTNQGPYLVVRYKKEVGYVDGSDNAPSSYHHIHHNYFGYRTLPTDNGGEDMRIGDSFTSYTHGFNIIEYNYFEYHRLEAEVISNKSWNNIYRFNTFVNNDGQMVLRHGQQCFVYGNYFDGRTGRGTSGGIRIINANQTVFNNYITNVEASKKDVSKSGIVIMCGLLGSPLNGYYPADNALVAYNTIVNAAMPAMKLGYGNKTKGLPLVPPNHLTVASNVIIDATSNGRDIAEQLEPVTYAACSENAYTNGATILKGFESIKRKSIKETSGFLYLVQIPNTAIIDSINKRLAIHNIQLSAEDIMHFNPTWKLTKNDVGVTWMHQ</sequence>
<feature type="chain" id="PRO_5045141424" evidence="1">
    <location>
        <begin position="19"/>
        <end position="482"/>
    </location>
</feature>
<protein>
    <submittedName>
        <fullName evidence="2">Polysaccharide lyase 6 family protein</fullName>
    </submittedName>
</protein>
<keyword evidence="2" id="KW-0456">Lyase</keyword>
<dbReference type="Pfam" id="PF14592">
    <property type="entry name" value="Chondroitinas_B"/>
    <property type="match status" value="1"/>
</dbReference>
<dbReference type="EMBL" id="JBHSDC010000003">
    <property type="protein sequence ID" value="MFC4231383.1"/>
    <property type="molecule type" value="Genomic_DNA"/>
</dbReference>
<organism evidence="2 3">
    <name type="scientific">Parasediminibacterium paludis</name>
    <dbReference type="NCBI Taxonomy" id="908966"/>
    <lineage>
        <taxon>Bacteria</taxon>
        <taxon>Pseudomonadati</taxon>
        <taxon>Bacteroidota</taxon>
        <taxon>Chitinophagia</taxon>
        <taxon>Chitinophagales</taxon>
        <taxon>Chitinophagaceae</taxon>
        <taxon>Parasediminibacterium</taxon>
    </lineage>
</organism>
<evidence type="ECO:0000313" key="3">
    <source>
        <dbReference type="Proteomes" id="UP001595906"/>
    </source>
</evidence>
<keyword evidence="1" id="KW-0732">Signal</keyword>